<sequence>MAHCKAQATGTALPMDEDRVTVTTKQIKNEARATVTAAQLKVEERAMDSVQLLGRGRATPLMQRNAR</sequence>
<evidence type="ECO:0000313" key="1">
    <source>
        <dbReference type="EMBL" id="CAK7921570.1"/>
    </source>
</evidence>
<dbReference type="EMBL" id="CAKLBY020000058">
    <property type="protein sequence ID" value="CAK7921570.1"/>
    <property type="molecule type" value="Genomic_DNA"/>
</dbReference>
<dbReference type="Proteomes" id="UP001162060">
    <property type="component" value="Unassembled WGS sequence"/>
</dbReference>
<protein>
    <submittedName>
        <fullName evidence="1">Uncharacterized protein</fullName>
    </submittedName>
</protein>
<comment type="caution">
    <text evidence="1">The sequence shown here is derived from an EMBL/GenBank/DDBJ whole genome shotgun (WGS) entry which is preliminary data.</text>
</comment>
<gene>
    <name evidence="1" type="ORF">PM001_LOCUS7208</name>
</gene>
<dbReference type="AlphaFoldDB" id="A0AAV1TJL9"/>
<evidence type="ECO:0000313" key="2">
    <source>
        <dbReference type="Proteomes" id="UP001162060"/>
    </source>
</evidence>
<reference evidence="1" key="1">
    <citation type="submission" date="2024-01" db="EMBL/GenBank/DDBJ databases">
        <authorList>
            <person name="Webb A."/>
        </authorList>
    </citation>
    <scope>NUCLEOTIDE SEQUENCE</scope>
    <source>
        <strain evidence="1">Pm1</strain>
    </source>
</reference>
<name>A0AAV1TJL9_9STRA</name>
<organism evidence="1 2">
    <name type="scientific">Peronospora matthiolae</name>
    <dbReference type="NCBI Taxonomy" id="2874970"/>
    <lineage>
        <taxon>Eukaryota</taxon>
        <taxon>Sar</taxon>
        <taxon>Stramenopiles</taxon>
        <taxon>Oomycota</taxon>
        <taxon>Peronosporomycetes</taxon>
        <taxon>Peronosporales</taxon>
        <taxon>Peronosporaceae</taxon>
        <taxon>Peronospora</taxon>
    </lineage>
</organism>
<accession>A0AAV1TJL9</accession>
<proteinExistence type="predicted"/>